<evidence type="ECO:0000313" key="2">
    <source>
        <dbReference type="EMBL" id="KAJ3440146.1"/>
    </source>
</evidence>
<accession>A0AAV7ZDQ6</accession>
<evidence type="ECO:0000313" key="3">
    <source>
        <dbReference type="Proteomes" id="UP001146793"/>
    </source>
</evidence>
<dbReference type="SMART" id="SM00852">
    <property type="entry name" value="MoCF_biosynth"/>
    <property type="match status" value="1"/>
</dbReference>
<proteinExistence type="predicted"/>
<dbReference type="Pfam" id="PF00994">
    <property type="entry name" value="MoCF_biosynth"/>
    <property type="match status" value="1"/>
</dbReference>
<evidence type="ECO:0000259" key="1">
    <source>
        <dbReference type="SMART" id="SM00852"/>
    </source>
</evidence>
<reference evidence="2" key="1">
    <citation type="submission" date="2022-08" db="EMBL/GenBank/DDBJ databases">
        <title>Novel sulphate-reducing endosymbionts in the free-living metamonad Anaeramoeba.</title>
        <authorList>
            <person name="Jerlstrom-Hultqvist J."/>
            <person name="Cepicka I."/>
            <person name="Gallot-Lavallee L."/>
            <person name="Salas-Leiva D."/>
            <person name="Curtis B.A."/>
            <person name="Zahonova K."/>
            <person name="Pipaliya S."/>
            <person name="Dacks J."/>
            <person name="Roger A.J."/>
        </authorList>
    </citation>
    <scope>NUCLEOTIDE SEQUENCE</scope>
    <source>
        <strain evidence="2">Busselton2</strain>
    </source>
</reference>
<dbReference type="Gene3D" id="3.40.980.10">
    <property type="entry name" value="MoaB/Mog-like domain"/>
    <property type="match status" value="1"/>
</dbReference>
<dbReference type="InterPro" id="IPR056596">
    <property type="entry name" value="FLAD1_M"/>
</dbReference>
<dbReference type="InterPro" id="IPR036425">
    <property type="entry name" value="MoaB/Mog-like_dom_sf"/>
</dbReference>
<dbReference type="SUPFAM" id="SSF53218">
    <property type="entry name" value="Molybdenum cofactor biosynthesis proteins"/>
    <property type="match status" value="1"/>
</dbReference>
<name>A0AAV7ZDQ6_9EUKA</name>
<feature type="domain" description="MoaB/Mog" evidence="1">
    <location>
        <begin position="32"/>
        <end position="194"/>
    </location>
</feature>
<dbReference type="AlphaFoldDB" id="A0AAV7ZDQ6"/>
<comment type="caution">
    <text evidence="2">The sequence shown here is derived from an EMBL/GenBank/DDBJ whole genome shotgun (WGS) entry which is preliminary data.</text>
</comment>
<organism evidence="2 3">
    <name type="scientific">Anaeramoeba flamelloides</name>
    <dbReference type="NCBI Taxonomy" id="1746091"/>
    <lineage>
        <taxon>Eukaryota</taxon>
        <taxon>Metamonada</taxon>
        <taxon>Anaeramoebidae</taxon>
        <taxon>Anaeramoeba</taxon>
    </lineage>
</organism>
<dbReference type="Pfam" id="PF24102">
    <property type="entry name" value="FLAD1_M"/>
    <property type="match status" value="1"/>
</dbReference>
<protein>
    <submittedName>
        <fullName evidence="2">Molybdopterin binding domain protein</fullName>
    </submittedName>
</protein>
<sequence length="267" mass="30453">MICIFNSACFKSLPKPNYFRNFTQTVKQLTASAIVIGDEILNGSTRDSNMHDLCKTMHNRGVNLTEVRIIGDVHEQIKETVLEMSQKTDFVFTSGGIGSTHDDITYESIASAFGLKTKLHNGTWNNLKKWYDKRKISYDSRAKSMALFPDPCKLIPIKKLISPVVNVKNVYIFAGVPSMFRLMLGSTVQYLDLQLQKPWVQTVSTKKREVEFSHQLEQIQSNFPQVKIGSYPKWLTEKNSFKVFIRIEAPDESLGLKVADLIRQQIL</sequence>
<dbReference type="PANTHER" id="PTHR13939">
    <property type="entry name" value="NICOTINAMIDE-NUCLEOTIDE AMIDOHYDROLASE PNCC"/>
    <property type="match status" value="1"/>
</dbReference>
<dbReference type="Proteomes" id="UP001146793">
    <property type="component" value="Unassembled WGS sequence"/>
</dbReference>
<dbReference type="InterPro" id="IPR050101">
    <property type="entry name" value="CinA"/>
</dbReference>
<gene>
    <name evidence="2" type="ORF">M0812_16199</name>
</gene>
<dbReference type="CDD" id="cd00885">
    <property type="entry name" value="cinA"/>
    <property type="match status" value="1"/>
</dbReference>
<dbReference type="PANTHER" id="PTHR13939:SF0">
    <property type="entry name" value="NMN AMIDOHYDROLASE-LIKE PROTEIN YFAY"/>
    <property type="match status" value="1"/>
</dbReference>
<dbReference type="EMBL" id="JANTQA010000032">
    <property type="protein sequence ID" value="KAJ3440146.1"/>
    <property type="molecule type" value="Genomic_DNA"/>
</dbReference>
<dbReference type="InterPro" id="IPR001453">
    <property type="entry name" value="MoaB/Mog_dom"/>
</dbReference>